<sequence>MAGKSKPKSIQQHAENLSAPKPKAGKDAAGSGLGGFEGADRCDIRIDTDLEGIRLPALSGLAKGDVLRIGTEFVDQHPIAVAIRSDGMIVGALAAFQNYANFLECLQGGVKYAVTVTQLGSGHCHVTGGRTA</sequence>
<keyword evidence="3" id="KW-1185">Reference proteome</keyword>
<dbReference type="RefSeq" id="WP_090329566.1">
    <property type="nucleotide sequence ID" value="NZ_FNSL01000001.1"/>
</dbReference>
<protein>
    <submittedName>
        <fullName evidence="2">Uncharacterized protein</fullName>
    </submittedName>
</protein>
<evidence type="ECO:0000313" key="2">
    <source>
        <dbReference type="EMBL" id="SEB84503.1"/>
    </source>
</evidence>
<name>A0A1H4MNF5_9HYPH</name>
<feature type="compositionally biased region" description="Low complexity" evidence="1">
    <location>
        <begin position="18"/>
        <end position="30"/>
    </location>
</feature>
<evidence type="ECO:0000313" key="3">
    <source>
        <dbReference type="Proteomes" id="UP000199064"/>
    </source>
</evidence>
<reference evidence="3" key="1">
    <citation type="submission" date="2016-10" db="EMBL/GenBank/DDBJ databases">
        <authorList>
            <person name="Varghese N."/>
            <person name="Submissions S."/>
        </authorList>
    </citation>
    <scope>NUCLEOTIDE SEQUENCE [LARGE SCALE GENOMIC DNA]</scope>
    <source>
        <strain evidence="3">ES.061</strain>
    </source>
</reference>
<accession>A0A1H4MNF5</accession>
<gene>
    <name evidence="2" type="ORF">SAMN05216452_3398</name>
</gene>
<dbReference type="AlphaFoldDB" id="A0A1H4MNF5"/>
<proteinExistence type="predicted"/>
<dbReference type="Proteomes" id="UP000199064">
    <property type="component" value="Unassembled WGS sequence"/>
</dbReference>
<evidence type="ECO:0000256" key="1">
    <source>
        <dbReference type="SAM" id="MobiDB-lite"/>
    </source>
</evidence>
<feature type="region of interest" description="Disordered" evidence="1">
    <location>
        <begin position="1"/>
        <end position="39"/>
    </location>
</feature>
<dbReference type="EMBL" id="FNSL01000001">
    <property type="protein sequence ID" value="SEB84503.1"/>
    <property type="molecule type" value="Genomic_DNA"/>
</dbReference>
<organism evidence="2 3">
    <name type="scientific">Nitratireductor aquibiodomus</name>
    <dbReference type="NCBI Taxonomy" id="204799"/>
    <lineage>
        <taxon>Bacteria</taxon>
        <taxon>Pseudomonadati</taxon>
        <taxon>Pseudomonadota</taxon>
        <taxon>Alphaproteobacteria</taxon>
        <taxon>Hyphomicrobiales</taxon>
        <taxon>Phyllobacteriaceae</taxon>
        <taxon>Nitratireductor</taxon>
    </lineage>
</organism>